<evidence type="ECO:0000313" key="2">
    <source>
        <dbReference type="Proteomes" id="UP000594263"/>
    </source>
</evidence>
<reference evidence="1" key="1">
    <citation type="submission" date="2021-01" db="UniProtKB">
        <authorList>
            <consortium name="EnsemblPlants"/>
        </authorList>
    </citation>
    <scope>IDENTIFICATION</scope>
</reference>
<sequence length="67" mass="7649">MMKTMLTLTSLRRYCGKTGLDREWDGERPLDTVGSIVTVLRSAEDHFKLESLSPMVSSSFQIASRRR</sequence>
<dbReference type="Proteomes" id="UP000594263">
    <property type="component" value="Unplaced"/>
</dbReference>
<proteinExistence type="predicted"/>
<organism evidence="1 2">
    <name type="scientific">Kalanchoe fedtschenkoi</name>
    <name type="common">Lavender scallops</name>
    <name type="synonym">South American air plant</name>
    <dbReference type="NCBI Taxonomy" id="63787"/>
    <lineage>
        <taxon>Eukaryota</taxon>
        <taxon>Viridiplantae</taxon>
        <taxon>Streptophyta</taxon>
        <taxon>Embryophyta</taxon>
        <taxon>Tracheophyta</taxon>
        <taxon>Spermatophyta</taxon>
        <taxon>Magnoliopsida</taxon>
        <taxon>eudicotyledons</taxon>
        <taxon>Gunneridae</taxon>
        <taxon>Pentapetalae</taxon>
        <taxon>Saxifragales</taxon>
        <taxon>Crassulaceae</taxon>
        <taxon>Kalanchoe</taxon>
    </lineage>
</organism>
<dbReference type="AlphaFoldDB" id="A0A7N0SZR1"/>
<name>A0A7N0SZR1_KALFE</name>
<dbReference type="Gramene" id="Kaladp0015s0215.1.v1.1">
    <property type="protein sequence ID" value="Kaladp0015s0215.1.v1.1.CDS.1"/>
    <property type="gene ID" value="Kaladp0015s0215.v1.1"/>
</dbReference>
<accession>A0A7N0SZR1</accession>
<dbReference type="EnsemblPlants" id="Kaladp0015s0215.1.v1.1">
    <property type="protein sequence ID" value="Kaladp0015s0215.1.v1.1.CDS.1"/>
    <property type="gene ID" value="Kaladp0015s0215.v1.1"/>
</dbReference>
<evidence type="ECO:0000313" key="1">
    <source>
        <dbReference type="EnsemblPlants" id="Kaladp0015s0215.1.v1.1.CDS.1"/>
    </source>
</evidence>
<protein>
    <submittedName>
        <fullName evidence="1">Uncharacterized protein</fullName>
    </submittedName>
</protein>
<keyword evidence="2" id="KW-1185">Reference proteome</keyword>